<evidence type="ECO:0008006" key="4">
    <source>
        <dbReference type="Google" id="ProtNLM"/>
    </source>
</evidence>
<proteinExistence type="predicted"/>
<name>A0ABW9LMX1_9MYCO</name>
<dbReference type="RefSeq" id="WP_409545989.1">
    <property type="nucleotide sequence ID" value="NZ_JBKBDD010000029.1"/>
</dbReference>
<dbReference type="Proteomes" id="UP001635816">
    <property type="component" value="Unassembled WGS sequence"/>
</dbReference>
<organism evidence="2 3">
    <name type="scientific">Mycolicibacterium nivoides</name>
    <dbReference type="NCBI Taxonomy" id="2487344"/>
    <lineage>
        <taxon>Bacteria</taxon>
        <taxon>Bacillati</taxon>
        <taxon>Actinomycetota</taxon>
        <taxon>Actinomycetes</taxon>
        <taxon>Mycobacteriales</taxon>
        <taxon>Mycobacteriaceae</taxon>
        <taxon>Mycolicibacterium</taxon>
    </lineage>
</organism>
<feature type="non-terminal residue" evidence="2">
    <location>
        <position position="1"/>
    </location>
</feature>
<evidence type="ECO:0000313" key="3">
    <source>
        <dbReference type="Proteomes" id="UP001635816"/>
    </source>
</evidence>
<dbReference type="EMBL" id="JBKBDD010000029">
    <property type="protein sequence ID" value="MFN6548574.1"/>
    <property type="molecule type" value="Genomic_DNA"/>
</dbReference>
<accession>A0ABW9LMX1</accession>
<reference evidence="2 3" key="1">
    <citation type="submission" date="2024-12" db="EMBL/GenBank/DDBJ databases">
        <title>The coexistence of Mycolicibacterium septicum and Mycolicibacterium nivoides in clinical samples.</title>
        <authorList>
            <person name="Wang C."/>
            <person name="Feng Y."/>
            <person name="Zong Z."/>
        </authorList>
    </citation>
    <scope>NUCLEOTIDE SEQUENCE [LARGE SCALE GENOMIC DNA]</scope>
    <source>
        <strain evidence="2 3">120309</strain>
    </source>
</reference>
<evidence type="ECO:0000256" key="1">
    <source>
        <dbReference type="SAM" id="MobiDB-lite"/>
    </source>
</evidence>
<evidence type="ECO:0000313" key="2">
    <source>
        <dbReference type="EMBL" id="MFN6548574.1"/>
    </source>
</evidence>
<sequence>LQSPPTPHRHRRNDTNRAPTRSQPTREEHLARRLYVWDRDLSTAILADLAIVEVALRNAIHTALESVNGPTWYETVCLDDRSLGQIAKAWSQLNNPSPRHSATPGRLVAQCMFGMWVNLLDAGGYTGKPPRDKRANYEDLWRTTLRSAFPGGRAEARNDPDPNAHFTRQWVHSVAKTVNVLRNRVAHHEPLHNGFPLPGQRVGRQQVTGRRLTAAEGVDAYMKLTRMIDRNLAEWISENTRVPDLLANRPQ</sequence>
<gene>
    <name evidence="2" type="ORF">ACK4CT_36100</name>
</gene>
<keyword evidence="3" id="KW-1185">Reference proteome</keyword>
<protein>
    <recommendedName>
        <fullName evidence="4">CAAX protease</fullName>
    </recommendedName>
</protein>
<comment type="caution">
    <text evidence="2">The sequence shown here is derived from an EMBL/GenBank/DDBJ whole genome shotgun (WGS) entry which is preliminary data.</text>
</comment>
<feature type="region of interest" description="Disordered" evidence="1">
    <location>
        <begin position="1"/>
        <end position="27"/>
    </location>
</feature>